<proteinExistence type="predicted"/>
<keyword evidence="1" id="KW-0812">Transmembrane</keyword>
<evidence type="ECO:0000256" key="1">
    <source>
        <dbReference type="SAM" id="Phobius"/>
    </source>
</evidence>
<gene>
    <name evidence="2" type="ORF">CLOSTHATH_03156</name>
</gene>
<reference evidence="2 3" key="1">
    <citation type="submission" date="2010-01" db="EMBL/GenBank/DDBJ databases">
        <authorList>
            <person name="Weinstock G."/>
            <person name="Sodergren E."/>
            <person name="Clifton S."/>
            <person name="Fulton L."/>
            <person name="Fulton B."/>
            <person name="Courtney L."/>
            <person name="Fronick C."/>
            <person name="Harrison M."/>
            <person name="Strong C."/>
            <person name="Farmer C."/>
            <person name="Delahaunty K."/>
            <person name="Markovic C."/>
            <person name="Hall O."/>
            <person name="Minx P."/>
            <person name="Tomlinson C."/>
            <person name="Mitreva M."/>
            <person name="Nelson J."/>
            <person name="Hou S."/>
            <person name="Wollam A."/>
            <person name="Pepin K.H."/>
            <person name="Johnson M."/>
            <person name="Bhonagiri V."/>
            <person name="Nash W.E."/>
            <person name="Warren W."/>
            <person name="Chinwalla A."/>
            <person name="Mardis E.R."/>
            <person name="Wilson R.K."/>
        </authorList>
    </citation>
    <scope>NUCLEOTIDE SEQUENCE [LARGE SCALE GENOMIC DNA]</scope>
    <source>
        <strain evidence="2 3">DSM 13479</strain>
    </source>
</reference>
<name>D3AHR7_9FIRM</name>
<evidence type="ECO:0000313" key="3">
    <source>
        <dbReference type="Proteomes" id="UP000004968"/>
    </source>
</evidence>
<organism evidence="2 3">
    <name type="scientific">Hungatella hathewayi DSM 13479</name>
    <dbReference type="NCBI Taxonomy" id="566550"/>
    <lineage>
        <taxon>Bacteria</taxon>
        <taxon>Bacillati</taxon>
        <taxon>Bacillota</taxon>
        <taxon>Clostridia</taxon>
        <taxon>Lachnospirales</taxon>
        <taxon>Lachnospiraceae</taxon>
        <taxon>Hungatella</taxon>
    </lineage>
</organism>
<keyword evidence="1" id="KW-1133">Transmembrane helix</keyword>
<dbReference type="AlphaFoldDB" id="D3AHR7"/>
<dbReference type="HOGENOM" id="CLU_3168982_0_0_9"/>
<sequence length="47" mass="5512">MKYGLGYPVMKRKSQAIYIRLFSLMPNLLSAGCHLRIFYYNAILKDI</sequence>
<protein>
    <submittedName>
        <fullName evidence="2">Uncharacterized protein</fullName>
    </submittedName>
</protein>
<dbReference type="EMBL" id="ACIO01000246">
    <property type="protein sequence ID" value="EFC98653.1"/>
    <property type="molecule type" value="Genomic_DNA"/>
</dbReference>
<accession>D3AHR7</accession>
<comment type="caution">
    <text evidence="2">The sequence shown here is derived from an EMBL/GenBank/DDBJ whole genome shotgun (WGS) entry which is preliminary data.</text>
</comment>
<evidence type="ECO:0000313" key="2">
    <source>
        <dbReference type="EMBL" id="EFC98653.1"/>
    </source>
</evidence>
<dbReference type="PROSITE" id="PS51257">
    <property type="entry name" value="PROKAR_LIPOPROTEIN"/>
    <property type="match status" value="1"/>
</dbReference>
<dbReference type="Proteomes" id="UP000004968">
    <property type="component" value="Unassembled WGS sequence"/>
</dbReference>
<keyword evidence="1" id="KW-0472">Membrane</keyword>
<feature type="transmembrane region" description="Helical" evidence="1">
    <location>
        <begin position="21"/>
        <end position="39"/>
    </location>
</feature>